<evidence type="ECO:0000313" key="3">
    <source>
        <dbReference type="Proteomes" id="UP000778523"/>
    </source>
</evidence>
<feature type="transmembrane region" description="Helical" evidence="1">
    <location>
        <begin position="214"/>
        <end position="235"/>
    </location>
</feature>
<feature type="transmembrane region" description="Helical" evidence="1">
    <location>
        <begin position="52"/>
        <end position="74"/>
    </location>
</feature>
<gene>
    <name evidence="2" type="ORF">HJ583_001185</name>
</gene>
<feature type="transmembrane region" description="Helical" evidence="1">
    <location>
        <begin position="95"/>
        <end position="116"/>
    </location>
</feature>
<name>A0ABX2IB56_9RHOO</name>
<dbReference type="EMBL" id="JABCSC020000001">
    <property type="protein sequence ID" value="NSL53629.1"/>
    <property type="molecule type" value="Genomic_DNA"/>
</dbReference>
<keyword evidence="3" id="KW-1185">Reference proteome</keyword>
<evidence type="ECO:0000256" key="1">
    <source>
        <dbReference type="SAM" id="Phobius"/>
    </source>
</evidence>
<comment type="caution">
    <text evidence="2">The sequence shown here is derived from an EMBL/GenBank/DDBJ whole genome shotgun (WGS) entry which is preliminary data.</text>
</comment>
<reference evidence="2 3" key="1">
    <citation type="submission" date="2020-06" db="EMBL/GenBank/DDBJ databases">
        <title>Draft genome of Uliginosibacterium sp. IMCC34675.</title>
        <authorList>
            <person name="Song J."/>
        </authorList>
    </citation>
    <scope>NUCLEOTIDE SEQUENCE [LARGE SCALE GENOMIC DNA]</scope>
    <source>
        <strain evidence="2 3">IMCC34675</strain>
    </source>
</reference>
<feature type="transmembrane region" description="Helical" evidence="1">
    <location>
        <begin position="187"/>
        <end position="208"/>
    </location>
</feature>
<dbReference type="InterPro" id="IPR047798">
    <property type="entry name" value="BPSS1780-like"/>
</dbReference>
<protein>
    <recommendedName>
        <fullName evidence="4">Transmembrane protein</fullName>
    </recommendedName>
</protein>
<dbReference type="NCBIfam" id="NF041043">
    <property type="entry name" value="BPSS1780_fam"/>
    <property type="match status" value="1"/>
</dbReference>
<proteinExistence type="predicted"/>
<dbReference type="RefSeq" id="WP_170019795.1">
    <property type="nucleotide sequence ID" value="NZ_JABCSC020000001.1"/>
</dbReference>
<feature type="transmembrane region" description="Helical" evidence="1">
    <location>
        <begin position="143"/>
        <end position="167"/>
    </location>
</feature>
<feature type="transmembrane region" description="Helical" evidence="1">
    <location>
        <begin position="25"/>
        <end position="46"/>
    </location>
</feature>
<keyword evidence="1" id="KW-1133">Transmembrane helix</keyword>
<organism evidence="2 3">
    <name type="scientific">Uliginosibacterium aquaticum</name>
    <dbReference type="NCBI Taxonomy" id="2731212"/>
    <lineage>
        <taxon>Bacteria</taxon>
        <taxon>Pseudomonadati</taxon>
        <taxon>Pseudomonadota</taxon>
        <taxon>Betaproteobacteria</taxon>
        <taxon>Rhodocyclales</taxon>
        <taxon>Zoogloeaceae</taxon>
        <taxon>Uliginosibacterium</taxon>
    </lineage>
</organism>
<accession>A0ABX2IB56</accession>
<keyword evidence="1" id="KW-0812">Transmembrane</keyword>
<evidence type="ECO:0008006" key="4">
    <source>
        <dbReference type="Google" id="ProtNLM"/>
    </source>
</evidence>
<evidence type="ECO:0000313" key="2">
    <source>
        <dbReference type="EMBL" id="NSL53629.1"/>
    </source>
</evidence>
<sequence length="249" mass="26742">MQARSFPPAQGWQWLKTGFAVWRRAPLMLIAASITLLMTLFVALIIPLLGQFLASFVLLPLGVGMFLLCGAVRAGQPAQPGMLFRGFRLHLPEQVVLGLLRIAGQLLVMWLAGLLAGVDGSAPLLQVAEDGQSASITPELQPFMLWGLVLGLPLEMLFWFSPVLIALAEVKPMKAVFFSAVACWRNLGAICVFFAAWAVICVALPAMLVSLAPALLSLLAPPALLIMMPVFYASFHAAACDIFGEALQA</sequence>
<dbReference type="Proteomes" id="UP000778523">
    <property type="component" value="Unassembled WGS sequence"/>
</dbReference>
<keyword evidence="1" id="KW-0472">Membrane</keyword>